<sequence>MATDTITHESVARLVEAGAIRAAHVVGQKGGWGVLFKYGMTERPLAAQRGNVRVFKRFETIVSYLREMGIVHFDVDAAQYDPAAPLSGKSQSNAERAREQMKAAHAAAAYDKWFRAEVGAALIEADDPGITKVAHAHVTAALRGGDTAALRALAQGVPASKTKRKGRA</sequence>
<dbReference type="Proteomes" id="UP000195221">
    <property type="component" value="Unassembled WGS sequence"/>
</dbReference>
<organism evidence="1 2">
    <name type="scientific">Caballeronia sordidicola</name>
    <name type="common">Burkholderia sordidicola</name>
    <dbReference type="NCBI Taxonomy" id="196367"/>
    <lineage>
        <taxon>Bacteria</taxon>
        <taxon>Pseudomonadati</taxon>
        <taxon>Pseudomonadota</taxon>
        <taxon>Betaproteobacteria</taxon>
        <taxon>Burkholderiales</taxon>
        <taxon>Burkholderiaceae</taxon>
        <taxon>Caballeronia</taxon>
    </lineage>
</organism>
<dbReference type="EMBL" id="NBTZ01000050">
    <property type="protein sequence ID" value="OTP75401.1"/>
    <property type="molecule type" value="Genomic_DNA"/>
</dbReference>
<protein>
    <submittedName>
        <fullName evidence="1">Prevent host death protein, Phd antitoxin D</fullName>
    </submittedName>
</protein>
<dbReference type="Gene3D" id="6.20.450.20">
    <property type="match status" value="1"/>
</dbReference>
<reference evidence="1 2" key="1">
    <citation type="submission" date="2017-03" db="EMBL/GenBank/DDBJ databases">
        <title>Genome analysis of strain PAMC 26577.</title>
        <authorList>
            <person name="Oh H.-M."/>
            <person name="Yang J.-A."/>
        </authorList>
    </citation>
    <scope>NUCLEOTIDE SEQUENCE [LARGE SCALE GENOMIC DNA]</scope>
    <source>
        <strain evidence="1 2">PAMC 26577</strain>
    </source>
</reference>
<dbReference type="RefSeq" id="WP_075357340.1">
    <property type="nucleotide sequence ID" value="NZ_MSRG01000009.1"/>
</dbReference>
<name>A0A242MVD8_CABSO</name>
<proteinExistence type="predicted"/>
<comment type="caution">
    <text evidence="1">The sequence shown here is derived from an EMBL/GenBank/DDBJ whole genome shotgun (WGS) entry which is preliminary data.</text>
</comment>
<dbReference type="AlphaFoldDB" id="A0A242MVD8"/>
<accession>A0A242MVD8</accession>
<evidence type="ECO:0000313" key="1">
    <source>
        <dbReference type="EMBL" id="OTP75401.1"/>
    </source>
</evidence>
<evidence type="ECO:0000313" key="2">
    <source>
        <dbReference type="Proteomes" id="UP000195221"/>
    </source>
</evidence>
<gene>
    <name evidence="1" type="ORF">PAMC26577_13330</name>
</gene>